<protein>
    <recommendedName>
        <fullName evidence="11">Glycosyltransferase 61 catalytic domain-containing protein</fullName>
    </recommendedName>
</protein>
<dbReference type="GO" id="GO:0016763">
    <property type="term" value="F:pentosyltransferase activity"/>
    <property type="evidence" value="ECO:0007669"/>
    <property type="project" value="UniProtKB-ARBA"/>
</dbReference>
<dbReference type="GO" id="GO:0000139">
    <property type="term" value="C:Golgi membrane"/>
    <property type="evidence" value="ECO:0007669"/>
    <property type="project" value="UniProtKB-SubCell"/>
</dbReference>
<reference evidence="12" key="1">
    <citation type="journal article" date="2023" name="Nat. Commun.">
        <title>Diploid and tetraploid genomes of Acorus and the evolution of monocots.</title>
        <authorList>
            <person name="Ma L."/>
            <person name="Liu K.W."/>
            <person name="Li Z."/>
            <person name="Hsiao Y.Y."/>
            <person name="Qi Y."/>
            <person name="Fu T."/>
            <person name="Tang G.D."/>
            <person name="Zhang D."/>
            <person name="Sun W.H."/>
            <person name="Liu D.K."/>
            <person name="Li Y."/>
            <person name="Chen G.Z."/>
            <person name="Liu X.D."/>
            <person name="Liao X.Y."/>
            <person name="Jiang Y.T."/>
            <person name="Yu X."/>
            <person name="Hao Y."/>
            <person name="Huang J."/>
            <person name="Zhao X.W."/>
            <person name="Ke S."/>
            <person name="Chen Y.Y."/>
            <person name="Wu W.L."/>
            <person name="Hsu J.L."/>
            <person name="Lin Y.F."/>
            <person name="Huang M.D."/>
            <person name="Li C.Y."/>
            <person name="Huang L."/>
            <person name="Wang Z.W."/>
            <person name="Zhao X."/>
            <person name="Zhong W.Y."/>
            <person name="Peng D.H."/>
            <person name="Ahmad S."/>
            <person name="Lan S."/>
            <person name="Zhang J.S."/>
            <person name="Tsai W.C."/>
            <person name="Van de Peer Y."/>
            <person name="Liu Z.J."/>
        </authorList>
    </citation>
    <scope>NUCLEOTIDE SEQUENCE</scope>
    <source>
        <strain evidence="12">CP</strain>
    </source>
</reference>
<evidence type="ECO:0000256" key="8">
    <source>
        <dbReference type="ARBA" id="ARBA00023180"/>
    </source>
</evidence>
<accession>A0AAV9C9B5</accession>
<keyword evidence="5 10" id="KW-0812">Transmembrane</keyword>
<evidence type="ECO:0000256" key="10">
    <source>
        <dbReference type="SAM" id="Phobius"/>
    </source>
</evidence>
<evidence type="ECO:0000313" key="13">
    <source>
        <dbReference type="Proteomes" id="UP001180020"/>
    </source>
</evidence>
<dbReference type="EMBL" id="JAUJYO010000020">
    <property type="protein sequence ID" value="KAK1285305.1"/>
    <property type="molecule type" value="Genomic_DNA"/>
</dbReference>
<keyword evidence="13" id="KW-1185">Reference proteome</keyword>
<feature type="transmembrane region" description="Helical" evidence="10">
    <location>
        <begin position="21"/>
        <end position="41"/>
    </location>
</feature>
<evidence type="ECO:0000313" key="12">
    <source>
        <dbReference type="EMBL" id="KAK1285305.1"/>
    </source>
</evidence>
<evidence type="ECO:0000256" key="3">
    <source>
        <dbReference type="ARBA" id="ARBA00022676"/>
    </source>
</evidence>
<evidence type="ECO:0000256" key="2">
    <source>
        <dbReference type="ARBA" id="ARBA00004881"/>
    </source>
</evidence>
<dbReference type="InterPro" id="IPR049625">
    <property type="entry name" value="Glyco_transf_61_cat"/>
</dbReference>
<sequence>MDEKPQMEPQRPNRRPKPPPSTVHFYVIAFLTIIALQSLAFHQSQTQTHLPQNYPHFHPLKDPTIPPYTHPNKTWFMSTLTATTAIPGMPEHLVFPSSKPTHHLCIDPHRKSYTISTTTNATVLTGLTFVADTYYDYNNPWHALNALSPFLAWGGCKLRPKRFVLFKRGDVGVEGVGGWVEGVMRAALGGGFRIDGLMGYGGVVCLERAVVMRRGLGGMSSGRRYGLFGMLRCKGWEYCGVGGDGGRREREGEVRIALVGREGMRRSFRNESGVRLVMERECGRIVGCSLKLIHFDNMSFCDQVREMRNSDILASIHGAQMTNMMFMPPGSGVMEMYPKGWLEGAGIGQYTYQWFANWSQMSYEGSWRDTEGPDCDHSQCFKDRQVGLNETFLAEWTRRVVRRHGCRKAQASAGGDVTKGCSCD</sequence>
<reference evidence="12" key="2">
    <citation type="submission" date="2023-06" db="EMBL/GenBank/DDBJ databases">
        <authorList>
            <person name="Ma L."/>
            <person name="Liu K.-W."/>
            <person name="Li Z."/>
            <person name="Hsiao Y.-Y."/>
            <person name="Qi Y."/>
            <person name="Fu T."/>
            <person name="Tang G."/>
            <person name="Zhang D."/>
            <person name="Sun W.-H."/>
            <person name="Liu D.-K."/>
            <person name="Li Y."/>
            <person name="Chen G.-Z."/>
            <person name="Liu X.-D."/>
            <person name="Liao X.-Y."/>
            <person name="Jiang Y.-T."/>
            <person name="Yu X."/>
            <person name="Hao Y."/>
            <person name="Huang J."/>
            <person name="Zhao X.-W."/>
            <person name="Ke S."/>
            <person name="Chen Y.-Y."/>
            <person name="Wu W.-L."/>
            <person name="Hsu J.-L."/>
            <person name="Lin Y.-F."/>
            <person name="Huang M.-D."/>
            <person name="Li C.-Y."/>
            <person name="Huang L."/>
            <person name="Wang Z.-W."/>
            <person name="Zhao X."/>
            <person name="Zhong W.-Y."/>
            <person name="Peng D.-H."/>
            <person name="Ahmad S."/>
            <person name="Lan S."/>
            <person name="Zhang J.-S."/>
            <person name="Tsai W.-C."/>
            <person name="Van De Peer Y."/>
            <person name="Liu Z.-J."/>
        </authorList>
    </citation>
    <scope>NUCLEOTIDE SEQUENCE</scope>
    <source>
        <strain evidence="12">CP</strain>
        <tissue evidence="12">Leaves</tissue>
    </source>
</reference>
<dbReference type="Pfam" id="PF04577">
    <property type="entry name" value="Glyco_transf_61"/>
    <property type="match status" value="1"/>
</dbReference>
<dbReference type="AlphaFoldDB" id="A0AAV9C9B5"/>
<comment type="subcellular location">
    <subcellularLocation>
        <location evidence="1">Golgi apparatus membrane</location>
        <topology evidence="1">Single-pass type II membrane protein</topology>
    </subcellularLocation>
</comment>
<keyword evidence="7 10" id="KW-0472">Membrane</keyword>
<dbReference type="InterPro" id="IPR007657">
    <property type="entry name" value="Glycosyltransferase_61"/>
</dbReference>
<dbReference type="PANTHER" id="PTHR20961:SF38">
    <property type="entry name" value="PROTEIN O-LINKED-MANNOSE BETA-1,4-N-ACETYLGLUCOSAMINYLTRANSFERASE 2"/>
    <property type="match status" value="1"/>
</dbReference>
<evidence type="ECO:0000256" key="9">
    <source>
        <dbReference type="SAM" id="MobiDB-lite"/>
    </source>
</evidence>
<comment type="caution">
    <text evidence="12">The sequence shown here is derived from an EMBL/GenBank/DDBJ whole genome shotgun (WGS) entry which is preliminary data.</text>
</comment>
<evidence type="ECO:0000256" key="4">
    <source>
        <dbReference type="ARBA" id="ARBA00022679"/>
    </source>
</evidence>
<keyword evidence="8" id="KW-0325">Glycoprotein</keyword>
<dbReference type="Proteomes" id="UP001180020">
    <property type="component" value="Unassembled WGS sequence"/>
</dbReference>
<keyword evidence="6 10" id="KW-1133">Transmembrane helix</keyword>
<dbReference type="PANTHER" id="PTHR20961">
    <property type="entry name" value="GLYCOSYLTRANSFERASE"/>
    <property type="match status" value="1"/>
</dbReference>
<proteinExistence type="predicted"/>
<keyword evidence="4" id="KW-0808">Transferase</keyword>
<evidence type="ECO:0000256" key="1">
    <source>
        <dbReference type="ARBA" id="ARBA00004323"/>
    </source>
</evidence>
<evidence type="ECO:0000256" key="5">
    <source>
        <dbReference type="ARBA" id="ARBA00022692"/>
    </source>
</evidence>
<gene>
    <name evidence="12" type="ORF">QJS10_CPB20g01173</name>
</gene>
<keyword evidence="3" id="KW-0328">Glycosyltransferase</keyword>
<evidence type="ECO:0000256" key="6">
    <source>
        <dbReference type="ARBA" id="ARBA00022989"/>
    </source>
</evidence>
<name>A0AAV9C9B5_ACOCL</name>
<comment type="pathway">
    <text evidence="2">Glycan metabolism.</text>
</comment>
<feature type="region of interest" description="Disordered" evidence="9">
    <location>
        <begin position="1"/>
        <end position="20"/>
    </location>
</feature>
<evidence type="ECO:0000259" key="11">
    <source>
        <dbReference type="Pfam" id="PF04577"/>
    </source>
</evidence>
<feature type="domain" description="Glycosyltransferase 61 catalytic" evidence="11">
    <location>
        <begin position="255"/>
        <end position="334"/>
    </location>
</feature>
<evidence type="ECO:0000256" key="7">
    <source>
        <dbReference type="ARBA" id="ARBA00023136"/>
    </source>
</evidence>
<organism evidence="12 13">
    <name type="scientific">Acorus calamus</name>
    <name type="common">Sweet flag</name>
    <dbReference type="NCBI Taxonomy" id="4465"/>
    <lineage>
        <taxon>Eukaryota</taxon>
        <taxon>Viridiplantae</taxon>
        <taxon>Streptophyta</taxon>
        <taxon>Embryophyta</taxon>
        <taxon>Tracheophyta</taxon>
        <taxon>Spermatophyta</taxon>
        <taxon>Magnoliopsida</taxon>
        <taxon>Liliopsida</taxon>
        <taxon>Acoraceae</taxon>
        <taxon>Acorus</taxon>
    </lineage>
</organism>